<dbReference type="Proteomes" id="UP001250698">
    <property type="component" value="Unassembled WGS sequence"/>
</dbReference>
<keyword evidence="4" id="KW-1185">Reference proteome</keyword>
<feature type="region of interest" description="Disordered" evidence="1">
    <location>
        <begin position="1"/>
        <end position="20"/>
    </location>
</feature>
<dbReference type="InterPro" id="IPR012347">
    <property type="entry name" value="Ferritin-like"/>
</dbReference>
<sequence length="208" mass="22960">MNQTTASTPQTDQWSGPALTSLKNAGSKTSVGFNKLSTTQKVVGGALLALGVGYLARSKGGSKTSSTAATLNELLYFVNDRIAGYKRAVAESHNPELRGYYKQLVSQSQQFSTDLNTYLSREGRGRQTSTTLKGKLYRRWMDTQAALTGSDEKAILGANIYGEEWALKAYQEALADPKLTGEIRRTVERQYELSQNTYRRLKTLEVSQ</sequence>
<evidence type="ECO:0000313" key="4">
    <source>
        <dbReference type="Proteomes" id="UP001250698"/>
    </source>
</evidence>
<comment type="caution">
    <text evidence="3">The sequence shown here is derived from an EMBL/GenBank/DDBJ whole genome shotgun (WGS) entry which is preliminary data.</text>
</comment>
<feature type="compositionally biased region" description="Polar residues" evidence="1">
    <location>
        <begin position="1"/>
        <end position="14"/>
    </location>
</feature>
<reference evidence="3 4" key="1">
    <citation type="submission" date="2023-10" db="EMBL/GenBank/DDBJ databases">
        <title>Hymenobacter endophyticus sp. nov., an isolate from the leaf tissues of wheat.</title>
        <authorList>
            <person name="Dai Y."/>
        </authorList>
    </citation>
    <scope>NUCLEOTIDE SEQUENCE [LARGE SCALE GENOMIC DNA]</scope>
    <source>
        <strain evidence="3 4">ZK17L-C2</strain>
    </source>
</reference>
<dbReference type="EMBL" id="JAWDJT010000002">
    <property type="protein sequence ID" value="MDU0369431.1"/>
    <property type="molecule type" value="Genomic_DNA"/>
</dbReference>
<evidence type="ECO:0000259" key="2">
    <source>
        <dbReference type="Pfam" id="PF09537"/>
    </source>
</evidence>
<organism evidence="3 4">
    <name type="scientific">Hymenobacter endophyticus</name>
    <dbReference type="NCBI Taxonomy" id="3076335"/>
    <lineage>
        <taxon>Bacteria</taxon>
        <taxon>Pseudomonadati</taxon>
        <taxon>Bacteroidota</taxon>
        <taxon>Cytophagia</taxon>
        <taxon>Cytophagales</taxon>
        <taxon>Hymenobacteraceae</taxon>
        <taxon>Hymenobacter</taxon>
    </lineage>
</organism>
<evidence type="ECO:0000256" key="1">
    <source>
        <dbReference type="SAM" id="MobiDB-lite"/>
    </source>
</evidence>
<dbReference type="InterPro" id="IPR019052">
    <property type="entry name" value="DUF2383"/>
</dbReference>
<gene>
    <name evidence="3" type="ORF">ROI90_03420</name>
</gene>
<dbReference type="RefSeq" id="WP_315996924.1">
    <property type="nucleotide sequence ID" value="NZ_JAWDJT010000002.1"/>
</dbReference>
<dbReference type="Gene3D" id="1.20.1260.10">
    <property type="match status" value="1"/>
</dbReference>
<dbReference type="Pfam" id="PF09537">
    <property type="entry name" value="DUF2383"/>
    <property type="match status" value="1"/>
</dbReference>
<evidence type="ECO:0000313" key="3">
    <source>
        <dbReference type="EMBL" id="MDU0369431.1"/>
    </source>
</evidence>
<dbReference type="NCBIfam" id="TIGR02284">
    <property type="entry name" value="PA2169 family four-helix-bundle protein"/>
    <property type="match status" value="1"/>
</dbReference>
<accession>A0ABU3TDH9</accession>
<feature type="domain" description="DUF2383" evidence="2">
    <location>
        <begin position="68"/>
        <end position="175"/>
    </location>
</feature>
<proteinExistence type="predicted"/>
<protein>
    <submittedName>
        <fullName evidence="3">PA2169 family four-helix-bundle protein</fullName>
    </submittedName>
</protein>
<name>A0ABU3TDH9_9BACT</name>
<dbReference type="InterPro" id="IPR011971">
    <property type="entry name" value="CHP02284"/>
</dbReference>